<dbReference type="OrthoDB" id="609910at2"/>
<accession>A0A4V3C597</accession>
<dbReference type="Proteomes" id="UP000295741">
    <property type="component" value="Unassembled WGS sequence"/>
</dbReference>
<dbReference type="PROSITE" id="PS51257">
    <property type="entry name" value="PROKAR_LIPOPROTEIN"/>
    <property type="match status" value="1"/>
</dbReference>
<comment type="caution">
    <text evidence="1">The sequence shown here is derived from an EMBL/GenBank/DDBJ whole genome shotgun (WGS) entry which is preliminary data.</text>
</comment>
<organism evidence="1 2">
    <name type="scientific">Sediminibacterium goheungense</name>
    <dbReference type="NCBI Taxonomy" id="1086393"/>
    <lineage>
        <taxon>Bacteria</taxon>
        <taxon>Pseudomonadati</taxon>
        <taxon>Bacteroidota</taxon>
        <taxon>Chitinophagia</taxon>
        <taxon>Chitinophagales</taxon>
        <taxon>Chitinophagaceae</taxon>
        <taxon>Sediminibacterium</taxon>
    </lineage>
</organism>
<evidence type="ECO:0000313" key="1">
    <source>
        <dbReference type="EMBL" id="TDO28978.1"/>
    </source>
</evidence>
<dbReference type="EMBL" id="SNWP01000010">
    <property type="protein sequence ID" value="TDO28978.1"/>
    <property type="molecule type" value="Genomic_DNA"/>
</dbReference>
<evidence type="ECO:0000313" key="2">
    <source>
        <dbReference type="Proteomes" id="UP000295741"/>
    </source>
</evidence>
<name>A0A4V3C597_9BACT</name>
<proteinExistence type="predicted"/>
<gene>
    <name evidence="1" type="ORF">BC659_1060</name>
</gene>
<reference evidence="1 2" key="1">
    <citation type="submission" date="2019-03" db="EMBL/GenBank/DDBJ databases">
        <title>Genomic Encyclopedia of Archaeal and Bacterial Type Strains, Phase II (KMG-II): from individual species to whole genera.</title>
        <authorList>
            <person name="Goeker M."/>
        </authorList>
    </citation>
    <scope>NUCLEOTIDE SEQUENCE [LARGE SCALE GENOMIC DNA]</scope>
    <source>
        <strain evidence="1 2">DSM 28323</strain>
    </source>
</reference>
<sequence>MKSVLRYILPVTLLMVIFTSCSNKGPKEASLIPKTASAVIVLDPGAMQDKLTSGGISMDTLFSRVFRNDSTDVEDKKKVEDFRNNAGIDWKKQLFFFFSQKGNLKEESITVMNVMGSLSDATKFESWLKAQKEFASKTITKEKSYSYLLAENNTALSWTDKNVMVTIYNHTQMAGNLPYDTVKMEFKIPEKKNVEADLKKEVNTYYTQEKEASMADVSAFTNMFKDKADGYVFSSSNTSLGALSMLPLSLPKLEELMKDNYTTATLSFEAGKIVAKSATYTNPVVSNILKQYAGPTVNLSMIERYPSDKINGLMMASFNPEIFGGFLKQLEVEGLINGRLEQAGISLQDLYKSLKGDIAVVVSDLGLSQPEPQQKNDEADMMMKKPLGKMIFNAPVGDKASFTKLMDKVADLGYIRKDGNTYKSGELMRLFGIYMLADDKNLVIASDSLTYTQYMANNSRAVINNDVLSRFKGKSTVLYFDIANTLTGFIGNNTSGDYNKSMQTAKETFKDIIGTSDNFNGKSVESVLEIRMQNEKQNSLVTLTSLLTDIAVDMRIAAKKQKEMEEKMFPGGIPAIIRTN</sequence>
<dbReference type="AlphaFoldDB" id="A0A4V3C597"/>
<keyword evidence="2" id="KW-1185">Reference proteome</keyword>
<protein>
    <submittedName>
        <fullName evidence="1">Uncharacterized protein DUF4836</fullName>
    </submittedName>
</protein>
<dbReference type="RefSeq" id="WP_133473588.1">
    <property type="nucleotide sequence ID" value="NZ_SNWP01000010.1"/>
</dbReference>